<dbReference type="InterPro" id="IPR050584">
    <property type="entry name" value="Cholesterol_7-desaturase"/>
</dbReference>
<reference evidence="7 8" key="1">
    <citation type="submission" date="2022-10" db="EMBL/GenBank/DDBJ databases">
        <title>Luteolibacter arcticus strain CCTCC AB 2014275, whole genome shotgun sequencing project.</title>
        <authorList>
            <person name="Zhao G."/>
            <person name="Shen L."/>
        </authorList>
    </citation>
    <scope>NUCLEOTIDE SEQUENCE [LARGE SCALE GENOMIC DNA]</scope>
    <source>
        <strain evidence="7 8">CCTCC AB 2014275</strain>
    </source>
</reference>
<keyword evidence="3" id="KW-0560">Oxidoreductase</keyword>
<gene>
    <name evidence="7" type="ORF">OKA05_07035</name>
</gene>
<protein>
    <submittedName>
        <fullName evidence="7">Aromatic ring-hydroxylating dioxygenase subunit alpha</fullName>
    </submittedName>
</protein>
<dbReference type="PANTHER" id="PTHR21266">
    <property type="entry name" value="IRON-SULFUR DOMAIN CONTAINING PROTEIN"/>
    <property type="match status" value="1"/>
</dbReference>
<evidence type="ECO:0000256" key="4">
    <source>
        <dbReference type="ARBA" id="ARBA00023004"/>
    </source>
</evidence>
<dbReference type="InterPro" id="IPR036922">
    <property type="entry name" value="Rieske_2Fe-2S_sf"/>
</dbReference>
<dbReference type="SUPFAM" id="SSF55961">
    <property type="entry name" value="Bet v1-like"/>
    <property type="match status" value="1"/>
</dbReference>
<evidence type="ECO:0000313" key="7">
    <source>
        <dbReference type="EMBL" id="MCW1922302.1"/>
    </source>
</evidence>
<proteinExistence type="predicted"/>
<dbReference type="GO" id="GO:0051213">
    <property type="term" value="F:dioxygenase activity"/>
    <property type="evidence" value="ECO:0007669"/>
    <property type="project" value="UniProtKB-KW"/>
</dbReference>
<evidence type="ECO:0000256" key="3">
    <source>
        <dbReference type="ARBA" id="ARBA00023002"/>
    </source>
</evidence>
<evidence type="ECO:0000259" key="6">
    <source>
        <dbReference type="PROSITE" id="PS51296"/>
    </source>
</evidence>
<dbReference type="InterPro" id="IPR044043">
    <property type="entry name" value="VanA_C_cat"/>
</dbReference>
<evidence type="ECO:0000256" key="2">
    <source>
        <dbReference type="ARBA" id="ARBA00022723"/>
    </source>
</evidence>
<keyword evidence="7" id="KW-0223">Dioxygenase</keyword>
<keyword evidence="5" id="KW-0411">Iron-sulfur</keyword>
<feature type="domain" description="Rieske" evidence="6">
    <location>
        <begin position="6"/>
        <end position="109"/>
    </location>
</feature>
<dbReference type="SUPFAM" id="SSF50022">
    <property type="entry name" value="ISP domain"/>
    <property type="match status" value="1"/>
</dbReference>
<dbReference type="InterPro" id="IPR017941">
    <property type="entry name" value="Rieske_2Fe-2S"/>
</dbReference>
<comment type="caution">
    <text evidence="7">The sequence shown here is derived from an EMBL/GenBank/DDBJ whole genome shotgun (WGS) entry which is preliminary data.</text>
</comment>
<dbReference type="Gene3D" id="3.90.380.10">
    <property type="entry name" value="Naphthalene 1,2-dioxygenase Alpha Subunit, Chain A, domain 1"/>
    <property type="match status" value="1"/>
</dbReference>
<dbReference type="EMBL" id="JAPDDT010000002">
    <property type="protein sequence ID" value="MCW1922302.1"/>
    <property type="molecule type" value="Genomic_DNA"/>
</dbReference>
<accession>A0ABT3GFA9</accession>
<keyword evidence="4" id="KW-0408">Iron</keyword>
<keyword evidence="8" id="KW-1185">Reference proteome</keyword>
<sequence>MLRGHWYIACRSPQIGRGPVARTVLGEPLVIFRGQDGKAAALIDRCAHRNLALSRGKVTADGLRCAYHGWSWGSDGHCTKIPSACEPDACQAIRVKSYPVKEHQGFIWVWMGEEKEVPTHEPLHFPWLGEAGWRHFVMERVFEANAFHCVENFLDVPHTAHVHRGLFRGEESKEIEIEVTSGEDWIEGEFLGEERMDSWIGKLLVPEGSRIRHVDRFQLPYVTRVDYRMSETRQYVVMSQCTPETEDRTRVFTYLGFRFEPFGGLIRLVFQPFAGAILNQDVEVLRQQTEDLRRTGAPRFLYHETDAIARGIRELLDGKSLAGRPPERKRLRV</sequence>
<keyword evidence="2" id="KW-0479">Metal-binding</keyword>
<evidence type="ECO:0000256" key="5">
    <source>
        <dbReference type="ARBA" id="ARBA00023014"/>
    </source>
</evidence>
<dbReference type="Pfam" id="PF00355">
    <property type="entry name" value="Rieske"/>
    <property type="match status" value="1"/>
</dbReference>
<organism evidence="7 8">
    <name type="scientific">Luteolibacter arcticus</name>
    <dbReference type="NCBI Taxonomy" id="1581411"/>
    <lineage>
        <taxon>Bacteria</taxon>
        <taxon>Pseudomonadati</taxon>
        <taxon>Verrucomicrobiota</taxon>
        <taxon>Verrucomicrobiia</taxon>
        <taxon>Verrucomicrobiales</taxon>
        <taxon>Verrucomicrobiaceae</taxon>
        <taxon>Luteolibacter</taxon>
    </lineage>
</organism>
<name>A0ABT3GFA9_9BACT</name>
<dbReference type="PANTHER" id="PTHR21266:SF60">
    <property type="entry name" value="3-KETOSTEROID-9-ALPHA-MONOOXYGENASE, OXYGENASE COMPONENT"/>
    <property type="match status" value="1"/>
</dbReference>
<dbReference type="RefSeq" id="WP_264486411.1">
    <property type="nucleotide sequence ID" value="NZ_JAPDDT010000002.1"/>
</dbReference>
<dbReference type="Gene3D" id="2.102.10.10">
    <property type="entry name" value="Rieske [2Fe-2S] iron-sulphur domain"/>
    <property type="match status" value="1"/>
</dbReference>
<dbReference type="Pfam" id="PF19112">
    <property type="entry name" value="VanA_C"/>
    <property type="match status" value="1"/>
</dbReference>
<dbReference type="PROSITE" id="PS51296">
    <property type="entry name" value="RIESKE"/>
    <property type="match status" value="1"/>
</dbReference>
<evidence type="ECO:0000256" key="1">
    <source>
        <dbReference type="ARBA" id="ARBA00022714"/>
    </source>
</evidence>
<keyword evidence="1" id="KW-0001">2Fe-2S</keyword>
<dbReference type="Proteomes" id="UP001320876">
    <property type="component" value="Unassembled WGS sequence"/>
</dbReference>
<evidence type="ECO:0000313" key="8">
    <source>
        <dbReference type="Proteomes" id="UP001320876"/>
    </source>
</evidence>